<accession>A0A8X6JCJ0</accession>
<keyword evidence="1" id="KW-0732">Signal</keyword>
<dbReference type="PROSITE" id="PS51912">
    <property type="entry name" value="DMAP1_BIND"/>
    <property type="match status" value="1"/>
</dbReference>
<keyword evidence="7" id="KW-1185">Reference proteome</keyword>
<dbReference type="InterPro" id="IPR039794">
    <property type="entry name" value="Gtb1-like"/>
</dbReference>
<dbReference type="PROSITE" id="PS51914">
    <property type="entry name" value="MRH"/>
    <property type="match status" value="1"/>
</dbReference>
<evidence type="ECO:0000259" key="4">
    <source>
        <dbReference type="PROSITE" id="PS51912"/>
    </source>
</evidence>
<dbReference type="EMBL" id="BMAO01015418">
    <property type="protein sequence ID" value="GFR01596.1"/>
    <property type="molecule type" value="Genomic_DNA"/>
</dbReference>
<feature type="domain" description="DMAP1-binding" evidence="4">
    <location>
        <begin position="185"/>
        <end position="294"/>
    </location>
</feature>
<dbReference type="Gene3D" id="2.70.130.10">
    <property type="entry name" value="Mannose-6-phosphate receptor binding domain"/>
    <property type="match status" value="1"/>
</dbReference>
<sequence>MFEPWKISTKHICAYFFASYLLLAVASATVVQMRVVKETANYGYFGSNVGDTENSNQLIPTVPPANFSGPELLHRLVGKCYNLTQDRYRYTFCPFQNFTQYEISPRWNAYQGILGIWSHWDIQNNTFAAMVLKNGDHCGDIDRSTKITLKCGPNETLLNVTEPSRCEYSAQFSTRYVCHKDALLVYPRLNSELQVEWDHLHTDFHYGDITEKGYLAGLQKIFQKAGLAEISTPKPTETSTTASTFRNGGIFSDLQTCNKEYKNLQNEISKLNMELEAMKLMIDLSKIQNRTNKPIR</sequence>
<evidence type="ECO:0000313" key="7">
    <source>
        <dbReference type="Proteomes" id="UP000887116"/>
    </source>
</evidence>
<comment type="caution">
    <text evidence="6">The sequence shown here is derived from an EMBL/GenBank/DDBJ whole genome shotgun (WGS) entry which is preliminary data.</text>
</comment>
<gene>
    <name evidence="6" type="primary">GNPTG</name>
    <name evidence="6" type="ORF">TNCT_405551</name>
</gene>
<dbReference type="InterPro" id="IPR010506">
    <property type="entry name" value="DMAP1-bd"/>
</dbReference>
<dbReference type="OrthoDB" id="28322at2759"/>
<dbReference type="PANTHER" id="PTHR12630:SF6">
    <property type="entry name" value="N-ACETYLGLUCOSAMINE-1-PHOSPHOTRANSFERASE SUBUNIT GAMMA"/>
    <property type="match status" value="1"/>
</dbReference>
<evidence type="ECO:0000313" key="6">
    <source>
        <dbReference type="EMBL" id="GFR01596.1"/>
    </source>
</evidence>
<dbReference type="SUPFAM" id="SSF50911">
    <property type="entry name" value="Mannose 6-phosphate receptor domain"/>
    <property type="match status" value="1"/>
</dbReference>
<keyword evidence="3" id="KW-0175">Coiled coil</keyword>
<keyword evidence="2" id="KW-1015">Disulfide bond</keyword>
<evidence type="ECO:0000256" key="1">
    <source>
        <dbReference type="ARBA" id="ARBA00022729"/>
    </source>
</evidence>
<dbReference type="Pfam" id="PF07915">
    <property type="entry name" value="PRKCSH"/>
    <property type="match status" value="1"/>
</dbReference>
<evidence type="ECO:0000256" key="3">
    <source>
        <dbReference type="SAM" id="Coils"/>
    </source>
</evidence>
<dbReference type="AlphaFoldDB" id="A0A8X6JCJ0"/>
<evidence type="ECO:0000259" key="5">
    <source>
        <dbReference type="PROSITE" id="PS51914"/>
    </source>
</evidence>
<feature type="coiled-coil region" evidence="3">
    <location>
        <begin position="254"/>
        <end position="281"/>
    </location>
</feature>
<dbReference type="InterPro" id="IPR009011">
    <property type="entry name" value="Man6P_isomerase_rcpt-bd_dom_sf"/>
</dbReference>
<dbReference type="InterPro" id="IPR044865">
    <property type="entry name" value="MRH_dom"/>
</dbReference>
<proteinExistence type="predicted"/>
<dbReference type="PANTHER" id="PTHR12630">
    <property type="entry name" value="N-LINKED OLIGOSACCHARIDE PROCESSING"/>
    <property type="match status" value="1"/>
</dbReference>
<name>A0A8X6JCJ0_TRICU</name>
<dbReference type="Proteomes" id="UP000887116">
    <property type="component" value="Unassembled WGS sequence"/>
</dbReference>
<protein>
    <submittedName>
        <fullName evidence="6">N-acetylglucosamine-1-phosphotransferase subunit gamma</fullName>
    </submittedName>
</protein>
<reference evidence="6" key="1">
    <citation type="submission" date="2020-07" db="EMBL/GenBank/DDBJ databases">
        <title>Multicomponent nature underlies the extraordinary mechanical properties of spider dragline silk.</title>
        <authorList>
            <person name="Kono N."/>
            <person name="Nakamura H."/>
            <person name="Mori M."/>
            <person name="Yoshida Y."/>
            <person name="Ohtoshi R."/>
            <person name="Malay A.D."/>
            <person name="Moran D.A.P."/>
            <person name="Tomita M."/>
            <person name="Numata K."/>
            <person name="Arakawa K."/>
        </authorList>
    </citation>
    <scope>NUCLEOTIDE SEQUENCE</scope>
</reference>
<organism evidence="6 7">
    <name type="scientific">Trichonephila clavata</name>
    <name type="common">Joro spider</name>
    <name type="synonym">Nephila clavata</name>
    <dbReference type="NCBI Taxonomy" id="2740835"/>
    <lineage>
        <taxon>Eukaryota</taxon>
        <taxon>Metazoa</taxon>
        <taxon>Ecdysozoa</taxon>
        <taxon>Arthropoda</taxon>
        <taxon>Chelicerata</taxon>
        <taxon>Arachnida</taxon>
        <taxon>Araneae</taxon>
        <taxon>Araneomorphae</taxon>
        <taxon>Entelegynae</taxon>
        <taxon>Araneoidea</taxon>
        <taxon>Nephilidae</taxon>
        <taxon>Trichonephila</taxon>
    </lineage>
</organism>
<evidence type="ECO:0000256" key="2">
    <source>
        <dbReference type="ARBA" id="ARBA00023157"/>
    </source>
</evidence>
<dbReference type="InterPro" id="IPR012913">
    <property type="entry name" value="OS9-like_dom"/>
</dbReference>
<feature type="domain" description="MRH" evidence="5">
    <location>
        <begin position="78"/>
        <end position="180"/>
    </location>
</feature>
<dbReference type="GO" id="GO:0005794">
    <property type="term" value="C:Golgi apparatus"/>
    <property type="evidence" value="ECO:0007669"/>
    <property type="project" value="TreeGrafter"/>
</dbReference>